<organism evidence="2 3">
    <name type="scientific">Streptomyces lutosisoli</name>
    <dbReference type="NCBI Taxonomy" id="2665721"/>
    <lineage>
        <taxon>Bacteria</taxon>
        <taxon>Bacillati</taxon>
        <taxon>Actinomycetota</taxon>
        <taxon>Actinomycetes</taxon>
        <taxon>Kitasatosporales</taxon>
        <taxon>Streptomycetaceae</taxon>
        <taxon>Streptomyces</taxon>
    </lineage>
</organism>
<dbReference type="InterPro" id="IPR005097">
    <property type="entry name" value="Sacchrp_dh_NADP-bd"/>
</dbReference>
<accession>A0ABW2VVY7</accession>
<dbReference type="PANTHER" id="PTHR12286:SF5">
    <property type="entry name" value="SACCHAROPINE DEHYDROGENASE-LIKE OXIDOREDUCTASE"/>
    <property type="match status" value="1"/>
</dbReference>
<dbReference type="InterPro" id="IPR051276">
    <property type="entry name" value="Saccharopine_DH-like_oxidrdct"/>
</dbReference>
<evidence type="ECO:0000259" key="1">
    <source>
        <dbReference type="Pfam" id="PF03435"/>
    </source>
</evidence>
<protein>
    <submittedName>
        <fullName evidence="2">Saccharopine dehydrogenase family protein</fullName>
    </submittedName>
</protein>
<dbReference type="Gene3D" id="3.40.50.720">
    <property type="entry name" value="NAD(P)-binding Rossmann-like Domain"/>
    <property type="match status" value="1"/>
</dbReference>
<evidence type="ECO:0000313" key="2">
    <source>
        <dbReference type="EMBL" id="MFD0288681.1"/>
    </source>
</evidence>
<dbReference type="Pfam" id="PF03435">
    <property type="entry name" value="Sacchrp_dh_NADP"/>
    <property type="match status" value="1"/>
</dbReference>
<proteinExistence type="predicted"/>
<sequence length="390" mass="42208">MSRLNGTDRAYDIVLFGATGFVGELTAEYLAAHAPEGLRWAIAGRSAEKLERLRERLSGAPGVLRADVADPESLRELARHTRVVATTVGPYITYGEELVAACADAGTDYVDLTGEPEFVDLMYVRHDARARETGARLVHACGFDSIPHDLGAYFTVRQLPEGVPLRVDGFVRSQAMFSGGTFASALNQFARGRHMLAAARDRKRHEPRLMGRRAVAPLSAPRFAKEVGAWALPLPTIDAQVVQRSARALERYGPDFRYRHYAAVERLPFAVGGVAAVGAVFAAAQLPPARRWLSDRIKPGDGPSASRRAKSWFSVRFVGEGGGRRVFTEVAGGDPGYDETAKMLAESALSLAFDDLPKTSGQVTPAVAMGDALMERLREAGITFRVAAVL</sequence>
<name>A0ABW2VVY7_9ACTN</name>
<dbReference type="PANTHER" id="PTHR12286">
    <property type="entry name" value="SACCHAROPINE DEHYDROGENASE-LIKE OXIDOREDUCTASE"/>
    <property type="match status" value="1"/>
</dbReference>
<reference evidence="3" key="1">
    <citation type="journal article" date="2019" name="Int. J. Syst. Evol. Microbiol.">
        <title>The Global Catalogue of Microorganisms (GCM) 10K type strain sequencing project: providing services to taxonomists for standard genome sequencing and annotation.</title>
        <authorList>
            <consortium name="The Broad Institute Genomics Platform"/>
            <consortium name="The Broad Institute Genome Sequencing Center for Infectious Disease"/>
            <person name="Wu L."/>
            <person name="Ma J."/>
        </authorList>
    </citation>
    <scope>NUCLEOTIDE SEQUENCE [LARGE SCALE GENOMIC DNA]</scope>
    <source>
        <strain evidence="3">CGMCC 4.7198</strain>
    </source>
</reference>
<gene>
    <name evidence="2" type="ORF">ACFQZP_45235</name>
</gene>
<dbReference type="InterPro" id="IPR036291">
    <property type="entry name" value="NAD(P)-bd_dom_sf"/>
</dbReference>
<feature type="domain" description="Saccharopine dehydrogenase NADP binding" evidence="1">
    <location>
        <begin position="13"/>
        <end position="123"/>
    </location>
</feature>
<dbReference type="EMBL" id="JBHTEC010000008">
    <property type="protein sequence ID" value="MFD0288681.1"/>
    <property type="molecule type" value="Genomic_DNA"/>
</dbReference>
<keyword evidence="3" id="KW-1185">Reference proteome</keyword>
<comment type="caution">
    <text evidence="2">The sequence shown here is derived from an EMBL/GenBank/DDBJ whole genome shotgun (WGS) entry which is preliminary data.</text>
</comment>
<dbReference type="RefSeq" id="WP_381264589.1">
    <property type="nucleotide sequence ID" value="NZ_JBHTBI010000110.1"/>
</dbReference>
<dbReference type="Proteomes" id="UP001596957">
    <property type="component" value="Unassembled WGS sequence"/>
</dbReference>
<dbReference type="SUPFAM" id="SSF51735">
    <property type="entry name" value="NAD(P)-binding Rossmann-fold domains"/>
    <property type="match status" value="1"/>
</dbReference>
<evidence type="ECO:0000313" key="3">
    <source>
        <dbReference type="Proteomes" id="UP001596957"/>
    </source>
</evidence>